<dbReference type="EMBL" id="VCHQ01000014">
    <property type="protein sequence ID" value="TLV17827.1"/>
    <property type="molecule type" value="Genomic_DNA"/>
</dbReference>
<keyword evidence="12" id="KW-1185">Reference proteome</keyword>
<dbReference type="NCBIfam" id="NF007739">
    <property type="entry name" value="PRK10419.1"/>
    <property type="match status" value="2"/>
</dbReference>
<dbReference type="GO" id="GO:0016887">
    <property type="term" value="F:ATP hydrolysis activity"/>
    <property type="evidence" value="ECO:0007669"/>
    <property type="project" value="InterPro"/>
</dbReference>
<dbReference type="PANTHER" id="PTHR43297">
    <property type="entry name" value="OLIGOPEPTIDE TRANSPORT ATP-BINDING PROTEIN APPD"/>
    <property type="match status" value="1"/>
</dbReference>
<dbReference type="PROSITE" id="PS00211">
    <property type="entry name" value="ABC_TRANSPORTER_1"/>
    <property type="match status" value="2"/>
</dbReference>
<dbReference type="Gene3D" id="3.40.50.300">
    <property type="entry name" value="P-loop containing nucleotide triphosphate hydrolases"/>
    <property type="match status" value="2"/>
</dbReference>
<gene>
    <name evidence="11" type="ORF">FE839_11540</name>
</gene>
<feature type="domain" description="ABC transporter" evidence="10">
    <location>
        <begin position="22"/>
        <end position="276"/>
    </location>
</feature>
<evidence type="ECO:0000259" key="10">
    <source>
        <dbReference type="PROSITE" id="PS50893"/>
    </source>
</evidence>
<dbReference type="EC" id="7.4.2.9" evidence="8"/>
<organism evidence="11 12">
    <name type="scientific">Klebsiella indica</name>
    <dbReference type="NCBI Taxonomy" id="2582917"/>
    <lineage>
        <taxon>Bacteria</taxon>
        <taxon>Pseudomonadati</taxon>
        <taxon>Pseudomonadota</taxon>
        <taxon>Gammaproteobacteria</taxon>
        <taxon>Enterobacterales</taxon>
        <taxon>Enterobacteriaceae</taxon>
        <taxon>Klebsiella/Raoultella group</taxon>
        <taxon>Klebsiella</taxon>
    </lineage>
</organism>
<evidence type="ECO:0000256" key="2">
    <source>
        <dbReference type="ARBA" id="ARBA00005417"/>
    </source>
</evidence>
<dbReference type="InterPro" id="IPR017871">
    <property type="entry name" value="ABC_transporter-like_CS"/>
</dbReference>
<evidence type="ECO:0000256" key="7">
    <source>
        <dbReference type="ARBA" id="ARBA00023136"/>
    </source>
</evidence>
<dbReference type="Proteomes" id="UP000307430">
    <property type="component" value="Unassembled WGS sequence"/>
</dbReference>
<dbReference type="Pfam" id="PF08352">
    <property type="entry name" value="oligo_HPY"/>
    <property type="match status" value="2"/>
</dbReference>
<keyword evidence="4" id="KW-1003">Cell membrane</keyword>
<dbReference type="SMART" id="SM00382">
    <property type="entry name" value="AAA"/>
    <property type="match status" value="2"/>
</dbReference>
<evidence type="ECO:0000256" key="6">
    <source>
        <dbReference type="ARBA" id="ARBA00022840"/>
    </source>
</evidence>
<sequence length="556" mass="61135">MSAVFTLDFDPGIIPHSDPALLTIEGLKIALPPGGDRAEAIEDLSLSLPAGRTLCVVGESGSGKSVLAMTLMGLLDPELSVQAGRVKIGETLLLDQGRYASPSVINALRGAQIGMVFQEPMTALNPVVTCGKQLDEMLRAHQRLSRRERRAAILAIFARVQLPDPERIYHSYPHQLSGGQRQRIVIAMAVILRPRLLICDEPTTALDVTTQKEILGLIRELQQENDCAVLFITHDMGVVAEIADSVMVMHLGRVVEQGEAAQVLRQPRQAYTRMLLGSVPDGIPRRSGDKRRGQPLLSAELVAKTYTRRSLLGRSQRIAALNDASLAVHYGETVGIVGESGSGKSTFIRCLMRLIDPSCGVIRWGEKEVQSCRESELWALRSRVQMVFQDPNRSFNPRRTVGSSICEGAINFGLDRASAWALAETLMDRVRLPREALFRFPRQFSGGQRQRLAIARALACRPRVLVADEAVSALDVSVQQQILSLLEEIQRDLGLGMIFVTHDLRVAARLCDRLIVMQKGEIIEQGPTAELFAAPKQAYTRSLLAAMPRWEAPATL</sequence>
<keyword evidence="3" id="KW-0813">Transport</keyword>
<evidence type="ECO:0000313" key="12">
    <source>
        <dbReference type="Proteomes" id="UP000307430"/>
    </source>
</evidence>
<proteinExistence type="inferred from homology"/>
<comment type="similarity">
    <text evidence="2">Belongs to the ABC transporter superfamily.</text>
</comment>
<dbReference type="PANTHER" id="PTHR43297:SF2">
    <property type="entry name" value="DIPEPTIDE TRANSPORT ATP-BINDING PROTEIN DPPD"/>
    <property type="match status" value="1"/>
</dbReference>
<evidence type="ECO:0000256" key="9">
    <source>
        <dbReference type="ARBA" id="ARBA00047356"/>
    </source>
</evidence>
<protein>
    <recommendedName>
        <fullName evidence="8">ABC-type dipeptide transporter</fullName>
        <ecNumber evidence="8">7.4.2.9</ecNumber>
    </recommendedName>
</protein>
<dbReference type="RefSeq" id="WP_138360953.1">
    <property type="nucleotide sequence ID" value="NZ_VCHQ01000014.1"/>
</dbReference>
<dbReference type="AlphaFoldDB" id="A0A5R9LI67"/>
<evidence type="ECO:0000256" key="5">
    <source>
        <dbReference type="ARBA" id="ARBA00022741"/>
    </source>
</evidence>
<feature type="domain" description="ABC transporter" evidence="10">
    <location>
        <begin position="297"/>
        <end position="544"/>
    </location>
</feature>
<dbReference type="CDD" id="cd03257">
    <property type="entry name" value="ABC_NikE_OppD_transporters"/>
    <property type="match status" value="2"/>
</dbReference>
<dbReference type="InterPro" id="IPR003593">
    <property type="entry name" value="AAA+_ATPase"/>
</dbReference>
<keyword evidence="6 11" id="KW-0067">ATP-binding</keyword>
<dbReference type="InterPro" id="IPR013563">
    <property type="entry name" value="Oligopep_ABC_C"/>
</dbReference>
<dbReference type="PROSITE" id="PS50893">
    <property type="entry name" value="ABC_TRANSPORTER_2"/>
    <property type="match status" value="2"/>
</dbReference>
<keyword evidence="5" id="KW-0547">Nucleotide-binding</keyword>
<evidence type="ECO:0000313" key="11">
    <source>
        <dbReference type="EMBL" id="TLV17827.1"/>
    </source>
</evidence>
<dbReference type="Pfam" id="PF00005">
    <property type="entry name" value="ABC_tran"/>
    <property type="match status" value="2"/>
</dbReference>
<dbReference type="InterPro" id="IPR050388">
    <property type="entry name" value="ABC_Ni/Peptide_Import"/>
</dbReference>
<dbReference type="GO" id="GO:0005524">
    <property type="term" value="F:ATP binding"/>
    <property type="evidence" value="ECO:0007669"/>
    <property type="project" value="UniProtKB-KW"/>
</dbReference>
<dbReference type="InterPro" id="IPR003439">
    <property type="entry name" value="ABC_transporter-like_ATP-bd"/>
</dbReference>
<comment type="subcellular location">
    <subcellularLocation>
        <location evidence="1">Cell inner membrane</location>
        <topology evidence="1">Peripheral membrane protein</topology>
    </subcellularLocation>
</comment>
<comment type="catalytic activity">
    <reaction evidence="9">
        <text>a dipeptide(out) + ATP + H2O = a dipeptide(in) + ADP + phosphate + H(+)</text>
        <dbReference type="Rhea" id="RHEA:23120"/>
        <dbReference type="ChEBI" id="CHEBI:15377"/>
        <dbReference type="ChEBI" id="CHEBI:15378"/>
        <dbReference type="ChEBI" id="CHEBI:30616"/>
        <dbReference type="ChEBI" id="CHEBI:43474"/>
        <dbReference type="ChEBI" id="CHEBI:90799"/>
        <dbReference type="ChEBI" id="CHEBI:456216"/>
        <dbReference type="EC" id="7.4.2.9"/>
    </reaction>
</comment>
<comment type="caution">
    <text evidence="11">The sequence shown here is derived from an EMBL/GenBank/DDBJ whole genome shotgun (WGS) entry which is preliminary data.</text>
</comment>
<accession>A0A5R9LI67</accession>
<keyword evidence="7" id="KW-0472">Membrane</keyword>
<name>A0A5R9LI67_9ENTR</name>
<evidence type="ECO:0000256" key="4">
    <source>
        <dbReference type="ARBA" id="ARBA00022475"/>
    </source>
</evidence>
<evidence type="ECO:0000256" key="1">
    <source>
        <dbReference type="ARBA" id="ARBA00004417"/>
    </source>
</evidence>
<reference evidence="11 12" key="1">
    <citation type="submission" date="2019-05" db="EMBL/GenBank/DDBJ databases">
        <title>Genome sequence of Klebsiella sp strain TOUT106.</title>
        <authorList>
            <person name="Rahi P."/>
            <person name="Chaudhari D."/>
        </authorList>
    </citation>
    <scope>NUCLEOTIDE SEQUENCE [LARGE SCALE GENOMIC DNA]</scope>
    <source>
        <strain evidence="11 12">TOUT106</strain>
    </source>
</reference>
<dbReference type="InterPro" id="IPR027417">
    <property type="entry name" value="P-loop_NTPase"/>
</dbReference>
<dbReference type="SUPFAM" id="SSF52540">
    <property type="entry name" value="P-loop containing nucleoside triphosphate hydrolases"/>
    <property type="match status" value="2"/>
</dbReference>
<dbReference type="GO" id="GO:0005886">
    <property type="term" value="C:plasma membrane"/>
    <property type="evidence" value="ECO:0007669"/>
    <property type="project" value="UniProtKB-SubCell"/>
</dbReference>
<evidence type="ECO:0000256" key="3">
    <source>
        <dbReference type="ARBA" id="ARBA00022448"/>
    </source>
</evidence>
<evidence type="ECO:0000256" key="8">
    <source>
        <dbReference type="ARBA" id="ARBA00038852"/>
    </source>
</evidence>
<dbReference type="GO" id="GO:0015833">
    <property type="term" value="P:peptide transport"/>
    <property type="evidence" value="ECO:0007669"/>
    <property type="project" value="InterPro"/>
</dbReference>
<dbReference type="NCBIfam" id="NF008453">
    <property type="entry name" value="PRK11308.1"/>
    <property type="match status" value="2"/>
</dbReference>